<evidence type="ECO:0000256" key="1">
    <source>
        <dbReference type="SAM" id="Coils"/>
    </source>
</evidence>
<dbReference type="Pfam" id="PF05137">
    <property type="entry name" value="PilN"/>
    <property type="match status" value="1"/>
</dbReference>
<feature type="transmembrane region" description="Helical" evidence="2">
    <location>
        <begin position="21"/>
        <end position="44"/>
    </location>
</feature>
<evidence type="ECO:0000313" key="3">
    <source>
        <dbReference type="EMBL" id="MDQ2069873.1"/>
    </source>
</evidence>
<evidence type="ECO:0000313" key="4">
    <source>
        <dbReference type="Proteomes" id="UP001239019"/>
    </source>
</evidence>
<reference evidence="3 4" key="1">
    <citation type="submission" date="2023-08" db="EMBL/GenBank/DDBJ databases">
        <title>Whole-genome sequencing of halo(alkali)philic microorganisms from hypersaline lakes.</title>
        <authorList>
            <person name="Sorokin D.Y."/>
            <person name="Abbas B."/>
            <person name="Merkel A.Y."/>
        </authorList>
    </citation>
    <scope>NUCLEOTIDE SEQUENCE [LARGE SCALE GENOMIC DNA]</scope>
    <source>
        <strain evidence="3 4">AB-CW4</strain>
    </source>
</reference>
<dbReference type="RefSeq" id="WP_306728367.1">
    <property type="nucleotide sequence ID" value="NZ_JAVDDT010000004.1"/>
</dbReference>
<keyword evidence="2" id="KW-0812">Transmembrane</keyword>
<protein>
    <recommendedName>
        <fullName evidence="5">Type IV pilus assembly protein PilN</fullName>
    </recommendedName>
</protein>
<evidence type="ECO:0008006" key="5">
    <source>
        <dbReference type="Google" id="ProtNLM"/>
    </source>
</evidence>
<dbReference type="InterPro" id="IPR007813">
    <property type="entry name" value="PilN"/>
</dbReference>
<sequence>MNQNINLYQPIFRRQRKVFSAETMLMMLVLIIAGMTVITFWSQWRYSQLQSQLDQLEAQETQALERLASLERTLPRREESPALRRAVEAAEQDRALKQRALEVLDNGALGQQQGFSEHLEALGRQRIEPVWLTGIRLREGGQQLRLIGRTWEADQVPVYLQRLSRETVFAGTDFRTMVIERVETPDGGSVLEFRLSTRGENEEGGS</sequence>
<feature type="coiled-coil region" evidence="1">
    <location>
        <begin position="46"/>
        <end position="73"/>
    </location>
</feature>
<keyword evidence="2" id="KW-1133">Transmembrane helix</keyword>
<keyword evidence="1" id="KW-0175">Coiled coil</keyword>
<keyword evidence="4" id="KW-1185">Reference proteome</keyword>
<dbReference type="Proteomes" id="UP001239019">
    <property type="component" value="Unassembled WGS sequence"/>
</dbReference>
<accession>A0ABU0W767</accession>
<name>A0ABU0W767_9GAMM</name>
<organism evidence="3 4">
    <name type="scientific">Natronospira bacteriovora</name>
    <dbReference type="NCBI Taxonomy" id="3069753"/>
    <lineage>
        <taxon>Bacteria</taxon>
        <taxon>Pseudomonadati</taxon>
        <taxon>Pseudomonadota</taxon>
        <taxon>Gammaproteobacteria</taxon>
        <taxon>Natronospirales</taxon>
        <taxon>Natronospiraceae</taxon>
        <taxon>Natronospira</taxon>
    </lineage>
</organism>
<dbReference type="EMBL" id="JAVDDT010000004">
    <property type="protein sequence ID" value="MDQ2069873.1"/>
    <property type="molecule type" value="Genomic_DNA"/>
</dbReference>
<gene>
    <name evidence="3" type="ORF">RBH19_08310</name>
</gene>
<comment type="caution">
    <text evidence="3">The sequence shown here is derived from an EMBL/GenBank/DDBJ whole genome shotgun (WGS) entry which is preliminary data.</text>
</comment>
<evidence type="ECO:0000256" key="2">
    <source>
        <dbReference type="SAM" id="Phobius"/>
    </source>
</evidence>
<keyword evidence="2" id="KW-0472">Membrane</keyword>
<proteinExistence type="predicted"/>